<proteinExistence type="inferred from homology"/>
<keyword evidence="4" id="KW-0408">Iron</keyword>
<gene>
    <name evidence="6" type="ORF">CODIS_01410</name>
</gene>
<dbReference type="RefSeq" id="WP_069120393.1">
    <property type="nucleotide sequence ID" value="NZ_MARB01000001.1"/>
</dbReference>
<dbReference type="InterPro" id="IPR035938">
    <property type="entry name" value="Hemerythrin-like_sf"/>
</dbReference>
<dbReference type="Proteomes" id="UP000094769">
    <property type="component" value="Unassembled WGS sequence"/>
</dbReference>
<evidence type="ECO:0000313" key="7">
    <source>
        <dbReference type="Proteomes" id="UP000094769"/>
    </source>
</evidence>
<keyword evidence="2" id="KW-0813">Transport</keyword>
<protein>
    <submittedName>
        <fullName evidence="6">Bacteriohemerythrin</fullName>
    </submittedName>
</protein>
<keyword evidence="3" id="KW-0479">Metal-binding</keyword>
<organism evidence="6 7">
    <name type="scientific">Candidatus Thiodiazotropha endolucinida</name>
    <dbReference type="NCBI Taxonomy" id="1655433"/>
    <lineage>
        <taxon>Bacteria</taxon>
        <taxon>Pseudomonadati</taxon>
        <taxon>Pseudomonadota</taxon>
        <taxon>Gammaproteobacteria</taxon>
        <taxon>Chromatiales</taxon>
        <taxon>Sedimenticolaceae</taxon>
        <taxon>Candidatus Thiodiazotropha</taxon>
    </lineage>
</organism>
<keyword evidence="2" id="KW-0561">Oxygen transport</keyword>
<comment type="caution">
    <text evidence="6">The sequence shown here is derived from an EMBL/GenBank/DDBJ whole genome shotgun (WGS) entry which is preliminary data.</text>
</comment>
<dbReference type="InterPro" id="IPR016131">
    <property type="entry name" value="Haemerythrin_Fe_BS"/>
</dbReference>
<dbReference type="NCBIfam" id="TIGR02481">
    <property type="entry name" value="hemeryth_dom"/>
    <property type="match status" value="1"/>
</dbReference>
<dbReference type="EMBL" id="MARB01000001">
    <property type="protein sequence ID" value="ODJ89581.1"/>
    <property type="molecule type" value="Genomic_DNA"/>
</dbReference>
<reference evidence="6 7" key="1">
    <citation type="submission" date="2016-06" db="EMBL/GenBank/DDBJ databases">
        <title>Genome sequence of endosymbiont of Candidatus Endolucinida thiodiazotropha.</title>
        <authorList>
            <person name="Poehlein A."/>
            <person name="Koenig S."/>
            <person name="Heiden S.E."/>
            <person name="Thuermer A."/>
            <person name="Voget S."/>
            <person name="Daniel R."/>
            <person name="Markert S."/>
            <person name="Gros O."/>
            <person name="Schweder T."/>
        </authorList>
    </citation>
    <scope>NUCLEOTIDE SEQUENCE [LARGE SCALE GENOMIC DNA]</scope>
    <source>
        <strain evidence="6 7">COS</strain>
    </source>
</reference>
<dbReference type="InterPro" id="IPR012312">
    <property type="entry name" value="Hemerythrin-like"/>
</dbReference>
<accession>A0A7Z0VQQ2</accession>
<evidence type="ECO:0000256" key="1">
    <source>
        <dbReference type="ARBA" id="ARBA00010587"/>
    </source>
</evidence>
<dbReference type="GO" id="GO:0005344">
    <property type="term" value="F:oxygen carrier activity"/>
    <property type="evidence" value="ECO:0007669"/>
    <property type="project" value="UniProtKB-KW"/>
</dbReference>
<comment type="similarity">
    <text evidence="1">Belongs to the hemerythrin family.</text>
</comment>
<dbReference type="InterPro" id="IPR012827">
    <property type="entry name" value="Hemerythrin_metal-bd"/>
</dbReference>
<dbReference type="Gene3D" id="1.20.120.50">
    <property type="entry name" value="Hemerythrin-like"/>
    <property type="match status" value="1"/>
</dbReference>
<dbReference type="AlphaFoldDB" id="A0A7Z0VQQ2"/>
<sequence>MSLMQWVEEKHGTSVDLCDSQHKELFDRVNALHDAVTSRDQIDIGNRLDNLIDFVVRHFETEERLMEERGYSGLDHHRQEHDLLIKICTDIQDKFHAGEMEIEEGTLTYIKEWLDHHIPIIDKPYGPALSN</sequence>
<keyword evidence="7" id="KW-1185">Reference proteome</keyword>
<name>A0A7Z0VQQ2_9GAMM</name>
<dbReference type="NCBIfam" id="NF033749">
    <property type="entry name" value="bact_hemeryth"/>
    <property type="match status" value="1"/>
</dbReference>
<dbReference type="Pfam" id="PF01814">
    <property type="entry name" value="Hemerythrin"/>
    <property type="match status" value="1"/>
</dbReference>
<dbReference type="GO" id="GO:0046872">
    <property type="term" value="F:metal ion binding"/>
    <property type="evidence" value="ECO:0007669"/>
    <property type="project" value="UniProtKB-KW"/>
</dbReference>
<dbReference type="CDD" id="cd12107">
    <property type="entry name" value="Hemerythrin"/>
    <property type="match status" value="1"/>
</dbReference>
<dbReference type="InterPro" id="IPR050669">
    <property type="entry name" value="Hemerythrin"/>
</dbReference>
<dbReference type="PANTHER" id="PTHR37164">
    <property type="entry name" value="BACTERIOHEMERYTHRIN"/>
    <property type="match status" value="1"/>
</dbReference>
<evidence type="ECO:0000256" key="4">
    <source>
        <dbReference type="ARBA" id="ARBA00023004"/>
    </source>
</evidence>
<evidence type="ECO:0000313" key="6">
    <source>
        <dbReference type="EMBL" id="ODJ89581.1"/>
    </source>
</evidence>
<evidence type="ECO:0000256" key="2">
    <source>
        <dbReference type="ARBA" id="ARBA00022621"/>
    </source>
</evidence>
<dbReference type="PROSITE" id="PS00550">
    <property type="entry name" value="HEMERYTHRINS"/>
    <property type="match status" value="1"/>
</dbReference>
<dbReference type="OrthoDB" id="1122424at2"/>
<evidence type="ECO:0000259" key="5">
    <source>
        <dbReference type="Pfam" id="PF01814"/>
    </source>
</evidence>
<evidence type="ECO:0000256" key="3">
    <source>
        <dbReference type="ARBA" id="ARBA00022723"/>
    </source>
</evidence>
<dbReference type="PANTHER" id="PTHR37164:SF1">
    <property type="entry name" value="BACTERIOHEMERYTHRIN"/>
    <property type="match status" value="1"/>
</dbReference>
<dbReference type="SUPFAM" id="SSF47188">
    <property type="entry name" value="Hemerythrin-like"/>
    <property type="match status" value="1"/>
</dbReference>
<feature type="domain" description="Hemerythrin-like" evidence="5">
    <location>
        <begin position="14"/>
        <end position="129"/>
    </location>
</feature>